<dbReference type="Proteomes" id="UP000030753">
    <property type="component" value="Unassembled WGS sequence"/>
</dbReference>
<dbReference type="OrthoDB" id="10365911at2759"/>
<reference evidence="2 3" key="1">
    <citation type="submission" date="2011-06" db="EMBL/GenBank/DDBJ databases">
        <title>The Genome Sequence of Fusarium oxysporum FOSC 3-a.</title>
        <authorList>
            <consortium name="The Broad Institute Genome Sequencing Platform"/>
            <person name="Ma L.-J."/>
            <person name="Gale L.R."/>
            <person name="Schwartz D.C."/>
            <person name="Zhou S."/>
            <person name="Corby-Kistler H."/>
            <person name="Young S.K."/>
            <person name="Zeng Q."/>
            <person name="Gargeya S."/>
            <person name="Fitzgerald M."/>
            <person name="Haas B."/>
            <person name="Abouelleil A."/>
            <person name="Alvarado L."/>
            <person name="Arachchi H.M."/>
            <person name="Berlin A."/>
            <person name="Brown A."/>
            <person name="Chapman S.B."/>
            <person name="Chen Z."/>
            <person name="Dunbar C."/>
            <person name="Freedman E."/>
            <person name="Gearin G."/>
            <person name="Gellesch M."/>
            <person name="Goldberg J."/>
            <person name="Griggs A."/>
            <person name="Gujja S."/>
            <person name="Heiman D."/>
            <person name="Howarth C."/>
            <person name="Larson L."/>
            <person name="Lui A."/>
            <person name="MacDonald P.J.P."/>
            <person name="Mehta T."/>
            <person name="Montmayeur A."/>
            <person name="Murphy C."/>
            <person name="Neiman D."/>
            <person name="Pearson M."/>
            <person name="Priest M."/>
            <person name="Roberts A."/>
            <person name="Saif S."/>
            <person name="Shea T."/>
            <person name="Shenoy N."/>
            <person name="Sisk P."/>
            <person name="Stolte C."/>
            <person name="Sykes S."/>
            <person name="Wortman J."/>
            <person name="Nusbaum C."/>
            <person name="Birren B."/>
        </authorList>
    </citation>
    <scope>NUCLEOTIDE SEQUENCE [LARGE SCALE GENOMIC DNA]</scope>
    <source>
        <strain evidence="3">FOSC 3-a</strain>
    </source>
</reference>
<feature type="compositionally biased region" description="Basic and acidic residues" evidence="1">
    <location>
        <begin position="42"/>
        <end position="62"/>
    </location>
</feature>
<evidence type="ECO:0000313" key="2">
    <source>
        <dbReference type="EMBL" id="EWY82693.1"/>
    </source>
</evidence>
<evidence type="ECO:0000313" key="3">
    <source>
        <dbReference type="Proteomes" id="UP000030753"/>
    </source>
</evidence>
<organism evidence="2 3">
    <name type="scientific">Fusarium oxysporum NRRL 32931</name>
    <dbReference type="NCBI Taxonomy" id="660029"/>
    <lineage>
        <taxon>Eukaryota</taxon>
        <taxon>Fungi</taxon>
        <taxon>Dikarya</taxon>
        <taxon>Ascomycota</taxon>
        <taxon>Pezizomycotina</taxon>
        <taxon>Sordariomycetes</taxon>
        <taxon>Hypocreomycetidae</taxon>
        <taxon>Hypocreales</taxon>
        <taxon>Nectriaceae</taxon>
        <taxon>Fusarium</taxon>
        <taxon>Fusarium oxysporum species complex</taxon>
    </lineage>
</organism>
<sequence>MALQMHLSRAFSHVLVSLPRSTDLTPDIALQAFATPATSTITRHDAHTTKTDNDRRVPNDKRRPSKLAPPMRVLFTSERTTRATERPTNTMNDDDDDETQRRRNTATTKHSDDSLMTACDINSNGRRPTAIRTSYDIDYSRATTNDRSRMQLHVLHISAWSTIPPHGIVSSWVGRLALAIRRDGLSTVIRFFASPVDSLPLLMPTM</sequence>
<protein>
    <submittedName>
        <fullName evidence="2">Uncharacterized protein</fullName>
    </submittedName>
</protein>
<proteinExistence type="predicted"/>
<dbReference type="AlphaFoldDB" id="W9HJD3"/>
<dbReference type="HOGENOM" id="CLU_1454489_0_0_1"/>
<name>W9HJD3_FUSOX</name>
<gene>
    <name evidence="2" type="ORF">FOYG_14792</name>
</gene>
<evidence type="ECO:0000256" key="1">
    <source>
        <dbReference type="SAM" id="MobiDB-lite"/>
    </source>
</evidence>
<feature type="region of interest" description="Disordered" evidence="1">
    <location>
        <begin position="40"/>
        <end position="125"/>
    </location>
</feature>
<dbReference type="EMBL" id="JH717848">
    <property type="protein sequence ID" value="EWY82693.1"/>
    <property type="molecule type" value="Genomic_DNA"/>
</dbReference>
<accession>W9HJD3</accession>